<feature type="transmembrane region" description="Helical" evidence="2">
    <location>
        <begin position="21"/>
        <end position="42"/>
    </location>
</feature>
<reference evidence="4" key="1">
    <citation type="journal article" date="2019" name="Int. J. Syst. Evol. Microbiol.">
        <title>The Global Catalogue of Microorganisms (GCM) 10K type strain sequencing project: providing services to taxonomists for standard genome sequencing and annotation.</title>
        <authorList>
            <consortium name="The Broad Institute Genomics Platform"/>
            <consortium name="The Broad Institute Genome Sequencing Center for Infectious Disease"/>
            <person name="Wu L."/>
            <person name="Ma J."/>
        </authorList>
    </citation>
    <scope>NUCLEOTIDE SEQUENCE [LARGE SCALE GENOMIC DNA]</scope>
    <source>
        <strain evidence="4">JCM 12165</strain>
    </source>
</reference>
<feature type="transmembrane region" description="Helical" evidence="2">
    <location>
        <begin position="159"/>
        <end position="178"/>
    </location>
</feature>
<keyword evidence="3" id="KW-0378">Hydrolase</keyword>
<protein>
    <submittedName>
        <fullName evidence="3">Rid family hydrolase</fullName>
    </submittedName>
</protein>
<dbReference type="Pfam" id="PF01042">
    <property type="entry name" value="Ribonuc_L-PSP"/>
    <property type="match status" value="1"/>
</dbReference>
<keyword evidence="2" id="KW-0472">Membrane</keyword>
<evidence type="ECO:0000256" key="1">
    <source>
        <dbReference type="ARBA" id="ARBA00010552"/>
    </source>
</evidence>
<dbReference type="RefSeq" id="WP_343969218.1">
    <property type="nucleotide sequence ID" value="NZ_BAAAJG010000001.1"/>
</dbReference>
<name>A0ABW4FZ89_9PSEU</name>
<comment type="caution">
    <text evidence="3">The sequence shown here is derived from an EMBL/GenBank/DDBJ whole genome shotgun (WGS) entry which is preliminary data.</text>
</comment>
<dbReference type="EMBL" id="JBHUCP010000064">
    <property type="protein sequence ID" value="MFD1535380.1"/>
    <property type="molecule type" value="Genomic_DNA"/>
</dbReference>
<dbReference type="Proteomes" id="UP001597145">
    <property type="component" value="Unassembled WGS sequence"/>
</dbReference>
<dbReference type="PANTHER" id="PTHR11803">
    <property type="entry name" value="2-IMINOBUTANOATE/2-IMINOPROPANOATE DEAMINASE RIDA"/>
    <property type="match status" value="1"/>
</dbReference>
<gene>
    <name evidence="3" type="ORF">ACFSCY_38870</name>
</gene>
<dbReference type="InterPro" id="IPR006175">
    <property type="entry name" value="YjgF/YER057c/UK114"/>
</dbReference>
<feature type="transmembrane region" description="Helical" evidence="2">
    <location>
        <begin position="253"/>
        <end position="274"/>
    </location>
</feature>
<accession>A0ABW4FZ89</accession>
<organism evidence="3 4">
    <name type="scientific">Pseudonocardia aurantiaca</name>
    <dbReference type="NCBI Taxonomy" id="75290"/>
    <lineage>
        <taxon>Bacteria</taxon>
        <taxon>Bacillati</taxon>
        <taxon>Actinomycetota</taxon>
        <taxon>Actinomycetes</taxon>
        <taxon>Pseudonocardiales</taxon>
        <taxon>Pseudonocardiaceae</taxon>
        <taxon>Pseudonocardia</taxon>
    </lineage>
</organism>
<dbReference type="PANTHER" id="PTHR11803:SF58">
    <property type="entry name" value="PROTEIN HMF1-RELATED"/>
    <property type="match status" value="1"/>
</dbReference>
<feature type="transmembrane region" description="Helical" evidence="2">
    <location>
        <begin position="190"/>
        <end position="211"/>
    </location>
</feature>
<dbReference type="InterPro" id="IPR035959">
    <property type="entry name" value="RutC-like_sf"/>
</dbReference>
<comment type="similarity">
    <text evidence="1">Belongs to the RutC family.</text>
</comment>
<evidence type="ECO:0000313" key="3">
    <source>
        <dbReference type="EMBL" id="MFD1535380.1"/>
    </source>
</evidence>
<dbReference type="GO" id="GO:0016787">
    <property type="term" value="F:hydrolase activity"/>
    <property type="evidence" value="ECO:0007669"/>
    <property type="project" value="UniProtKB-KW"/>
</dbReference>
<feature type="transmembrane region" description="Helical" evidence="2">
    <location>
        <begin position="223"/>
        <end position="241"/>
    </location>
</feature>
<keyword evidence="4" id="KW-1185">Reference proteome</keyword>
<proteinExistence type="inferred from homology"/>
<evidence type="ECO:0000313" key="4">
    <source>
        <dbReference type="Proteomes" id="UP001597145"/>
    </source>
</evidence>
<dbReference type="CDD" id="cd00448">
    <property type="entry name" value="YjgF_YER057c_UK114_family"/>
    <property type="match status" value="1"/>
</dbReference>
<evidence type="ECO:0000256" key="2">
    <source>
        <dbReference type="SAM" id="Phobius"/>
    </source>
</evidence>
<sequence>MTFNSAGEHWERFSRSPFLPAAVIGIVAALAAGLFAGSYAYAMADPTPRDIPIAVTGASPSDATQVAFVAGMDRAIDASLHLHRYDSYAEAREAVDQQREFAILQLPAGSPELDVSSASGSSVAQLLTQVAPQVSASLGVAVTMRDINPLQAGDPHGLAIFYITIASVVVGFVGAAQLSVNAKDLRFGQTLGFTAGYAALGGLTIIAAVEWGLGALRLPLAESWLILSLTMFTCGAVFHMFNSLFGRWALAPTWILLVMLGNPSSGGAVSWPLLPSLLSTVGQWLPPGAAVNAQHTARTRTRSRSWSFLHGQRSHVRSSGFAGERDAFRAPGSAFGRIPPPYQVAVAYISIRRPSHQSAPTTLGRAIDPRSIPAKEKYMTLVDANPDGLHALPGVVTHVVTLPDLGLVYTSGQVAWDRDGNLVGGPDYAKQAEQIVRNLDIALASAGATRDDLIKQTIFVVDYRPELVPLIMGPLHAGVRRCAASSLVGVQTLFAPGFLIEIEAVARIPAA</sequence>
<keyword evidence="2" id="KW-0812">Transmembrane</keyword>
<dbReference type="Gene3D" id="3.30.1330.40">
    <property type="entry name" value="RutC-like"/>
    <property type="match status" value="1"/>
</dbReference>
<keyword evidence="2" id="KW-1133">Transmembrane helix</keyword>
<dbReference type="SUPFAM" id="SSF55298">
    <property type="entry name" value="YjgF-like"/>
    <property type="match status" value="1"/>
</dbReference>